<dbReference type="PROSITE" id="PS00107">
    <property type="entry name" value="PROTEIN_KINASE_ATP"/>
    <property type="match status" value="1"/>
</dbReference>
<keyword evidence="4 5" id="KW-0067">ATP-binding</keyword>
<feature type="domain" description="Protein kinase" evidence="7">
    <location>
        <begin position="392"/>
        <end position="644"/>
    </location>
</feature>
<evidence type="ECO:0000313" key="8">
    <source>
        <dbReference type="EMBL" id="GAU46548.1"/>
    </source>
</evidence>
<dbReference type="Proteomes" id="UP000242715">
    <property type="component" value="Unassembled WGS sequence"/>
</dbReference>
<dbReference type="EMBL" id="DF974224">
    <property type="protein sequence ID" value="GAU46548.1"/>
    <property type="molecule type" value="Genomic_DNA"/>
</dbReference>
<evidence type="ECO:0000256" key="6">
    <source>
        <dbReference type="SAM" id="MobiDB-lite"/>
    </source>
</evidence>
<keyword evidence="9" id="KW-1185">Reference proteome</keyword>
<name>A0A2Z6NQG3_TRISU</name>
<evidence type="ECO:0000313" key="9">
    <source>
        <dbReference type="Proteomes" id="UP000242715"/>
    </source>
</evidence>
<reference evidence="9" key="1">
    <citation type="journal article" date="2017" name="Front. Plant Sci.">
        <title>Climate Clever Clovers: New Paradigm to Reduce the Environmental Footprint of Ruminants by Breeding Low Methanogenic Forages Utilizing Haplotype Variation.</title>
        <authorList>
            <person name="Kaur P."/>
            <person name="Appels R."/>
            <person name="Bayer P.E."/>
            <person name="Keeble-Gagnere G."/>
            <person name="Wang J."/>
            <person name="Hirakawa H."/>
            <person name="Shirasawa K."/>
            <person name="Vercoe P."/>
            <person name="Stefanova K."/>
            <person name="Durmic Z."/>
            <person name="Nichols P."/>
            <person name="Revell C."/>
            <person name="Isobe S.N."/>
            <person name="Edwards D."/>
            <person name="Erskine W."/>
        </authorList>
    </citation>
    <scope>NUCLEOTIDE SEQUENCE [LARGE SCALE GENOMIC DNA]</scope>
    <source>
        <strain evidence="9">cv. Daliak</strain>
    </source>
</reference>
<keyword evidence="1" id="KW-0808">Transferase</keyword>
<dbReference type="SMART" id="SM00220">
    <property type="entry name" value="S_TKc"/>
    <property type="match status" value="1"/>
</dbReference>
<dbReference type="Gene3D" id="3.30.200.20">
    <property type="entry name" value="Phosphorylase Kinase, domain 1"/>
    <property type="match status" value="1"/>
</dbReference>
<organism evidence="8 9">
    <name type="scientific">Trifolium subterraneum</name>
    <name type="common">Subterranean clover</name>
    <dbReference type="NCBI Taxonomy" id="3900"/>
    <lineage>
        <taxon>Eukaryota</taxon>
        <taxon>Viridiplantae</taxon>
        <taxon>Streptophyta</taxon>
        <taxon>Embryophyta</taxon>
        <taxon>Tracheophyta</taxon>
        <taxon>Spermatophyta</taxon>
        <taxon>Magnoliopsida</taxon>
        <taxon>eudicotyledons</taxon>
        <taxon>Gunneridae</taxon>
        <taxon>Pentapetalae</taxon>
        <taxon>rosids</taxon>
        <taxon>fabids</taxon>
        <taxon>Fabales</taxon>
        <taxon>Fabaceae</taxon>
        <taxon>Papilionoideae</taxon>
        <taxon>50 kb inversion clade</taxon>
        <taxon>NPAAA clade</taxon>
        <taxon>Hologalegina</taxon>
        <taxon>IRL clade</taxon>
        <taxon>Trifolieae</taxon>
        <taxon>Trifolium</taxon>
    </lineage>
</organism>
<dbReference type="FunFam" id="3.40.50.620:FF:000177">
    <property type="entry name" value="probable receptor-like serine/threonine-protein kinase At5g57670"/>
    <property type="match status" value="1"/>
</dbReference>
<dbReference type="InterPro" id="IPR014729">
    <property type="entry name" value="Rossmann-like_a/b/a_fold"/>
</dbReference>
<keyword evidence="3" id="KW-0418">Kinase</keyword>
<feature type="binding site" evidence="5">
    <location>
        <position position="420"/>
    </location>
    <ligand>
        <name>ATP</name>
        <dbReference type="ChEBI" id="CHEBI:30616"/>
    </ligand>
</feature>
<dbReference type="InterPro" id="IPR046958">
    <property type="entry name" value="RBK1/2/STUNTED"/>
</dbReference>
<dbReference type="FunFam" id="1.10.510.10:FF:000284">
    <property type="entry name" value="Putative receptor-like serine/threonine-protein kinase"/>
    <property type="match status" value="1"/>
</dbReference>
<dbReference type="PROSITE" id="PS50011">
    <property type="entry name" value="PROTEIN_KINASE_DOM"/>
    <property type="match status" value="1"/>
</dbReference>
<evidence type="ECO:0000256" key="1">
    <source>
        <dbReference type="ARBA" id="ARBA00022679"/>
    </source>
</evidence>
<evidence type="ECO:0000256" key="4">
    <source>
        <dbReference type="ARBA" id="ARBA00022840"/>
    </source>
</evidence>
<gene>
    <name evidence="8" type="ORF">TSUD_402650</name>
</gene>
<dbReference type="AlphaFoldDB" id="A0A2Z6NQG3"/>
<accession>A0A2Z6NQG3</accession>
<dbReference type="Pfam" id="PF00582">
    <property type="entry name" value="Usp"/>
    <property type="match status" value="1"/>
</dbReference>
<dbReference type="InterPro" id="IPR006016">
    <property type="entry name" value="UspA"/>
</dbReference>
<evidence type="ECO:0000256" key="2">
    <source>
        <dbReference type="ARBA" id="ARBA00022741"/>
    </source>
</evidence>
<dbReference type="Pfam" id="PF00069">
    <property type="entry name" value="Pkinase"/>
    <property type="match status" value="1"/>
</dbReference>
<sequence>MQKNSPDGSSGCRTVVVGVKMDSPSKELLTWALVKVAQPGDLVVALHVLGTNEIVNGDGKSSLLSLVKAFDSVLNVYEGFCNLKQVDLKLKICRGSSVKKILVREANGYSATHVIVGSVHRLHRIRSSSSVAKYCARKLSKDCCILAVNNGKVVFQRDSLAASTPVADVQGLDRHHGNGLLGSIHWTLSKSTKVQNDDADEGTRRISDHSLAKVLLDSTENVKHHSCSICGASQETSCHQSAEEPEPSEGSERSSVDGGNENSLAIVTVQTIDAGQPEMKPGWPLLHRKILSERQLLDKPFMRHQTSVVQWAMKLPRRDLSYRVNHIQDQSVALDSESGALVPVDAEIGKTYSLPECNLKIIPKELEVLHEKYSSTCRLFEYQELVSATSNFLRENLIGKGGSSMVYRGCLRDGKELAVKILKPSYDVLKEFLLEIEIITTLHHKNIITLLGFCFENGNLLLVYDFLSRGSLEENIHGTKKNPGEFGWAQRYKVATGVAEALDYLHCKDDQPVIHRDVKSSNVLLSEDFEPQLSDFGLATWASTSSSYITCTDVAGTFGYMAPEYFMYGKVSDKIDVYAFGVVLLELLSGRKPISADFPKGQQNLVMWASPLLNSGKVSELLDPNLGDNYDRKEMERMVLAATLCIKSAPKARPQMSIVSKLLQGDIDAIKWAKVEVNTLEAHEMLDDEACPPSNLQSHLNLALLDVEDDSLSMYSVEQSVSLEDYLRGRWSRSSSFD</sequence>
<evidence type="ECO:0000256" key="5">
    <source>
        <dbReference type="PROSITE-ProRule" id="PRU10141"/>
    </source>
</evidence>
<proteinExistence type="predicted"/>
<dbReference type="PANTHER" id="PTHR47987:SF2">
    <property type="entry name" value="PROTEIN KINASE DOMAIN-CONTAINING PROTEIN"/>
    <property type="match status" value="1"/>
</dbReference>
<dbReference type="OrthoDB" id="654677at2759"/>
<evidence type="ECO:0000259" key="7">
    <source>
        <dbReference type="PROSITE" id="PS50011"/>
    </source>
</evidence>
<dbReference type="SUPFAM" id="SSF56112">
    <property type="entry name" value="Protein kinase-like (PK-like)"/>
    <property type="match status" value="1"/>
</dbReference>
<evidence type="ECO:0000256" key="3">
    <source>
        <dbReference type="ARBA" id="ARBA00022777"/>
    </source>
</evidence>
<dbReference type="Gene3D" id="1.10.510.10">
    <property type="entry name" value="Transferase(Phosphotransferase) domain 1"/>
    <property type="match status" value="1"/>
</dbReference>
<dbReference type="Gene3D" id="3.40.50.620">
    <property type="entry name" value="HUPs"/>
    <property type="match status" value="1"/>
</dbReference>
<feature type="region of interest" description="Disordered" evidence="6">
    <location>
        <begin position="234"/>
        <end position="260"/>
    </location>
</feature>
<keyword evidence="2 5" id="KW-0547">Nucleotide-binding</keyword>
<dbReference type="InterPro" id="IPR017441">
    <property type="entry name" value="Protein_kinase_ATP_BS"/>
</dbReference>
<dbReference type="InterPro" id="IPR008271">
    <property type="entry name" value="Ser/Thr_kinase_AS"/>
</dbReference>
<dbReference type="GO" id="GO:0005524">
    <property type="term" value="F:ATP binding"/>
    <property type="evidence" value="ECO:0007669"/>
    <property type="project" value="UniProtKB-UniRule"/>
</dbReference>
<dbReference type="FunFam" id="3.30.200.20:FF:000268">
    <property type="entry name" value="probable receptor-like serine/threonine-protein kinase At5g57670"/>
    <property type="match status" value="1"/>
</dbReference>
<dbReference type="PROSITE" id="PS00108">
    <property type="entry name" value="PROTEIN_KINASE_ST"/>
    <property type="match status" value="1"/>
</dbReference>
<dbReference type="SUPFAM" id="SSF52402">
    <property type="entry name" value="Adenine nucleotide alpha hydrolases-like"/>
    <property type="match status" value="1"/>
</dbReference>
<protein>
    <recommendedName>
        <fullName evidence="7">Protein kinase domain-containing protein</fullName>
    </recommendedName>
</protein>
<dbReference type="InterPro" id="IPR011009">
    <property type="entry name" value="Kinase-like_dom_sf"/>
</dbReference>
<dbReference type="GO" id="GO:0004672">
    <property type="term" value="F:protein kinase activity"/>
    <property type="evidence" value="ECO:0007669"/>
    <property type="project" value="InterPro"/>
</dbReference>
<dbReference type="InterPro" id="IPR000719">
    <property type="entry name" value="Prot_kinase_dom"/>
</dbReference>
<dbReference type="PANTHER" id="PTHR47987">
    <property type="entry name" value="OS08G0249100 PROTEIN"/>
    <property type="match status" value="1"/>
</dbReference>
<dbReference type="CDD" id="cd14066">
    <property type="entry name" value="STKc_IRAK"/>
    <property type="match status" value="1"/>
</dbReference>